<comment type="caution">
    <text evidence="1">The sequence shown here is derived from an EMBL/GenBank/DDBJ whole genome shotgun (WGS) entry which is preliminary data.</text>
</comment>
<reference evidence="1 2" key="1">
    <citation type="submission" date="2024-07" db="EMBL/GenBank/DDBJ databases">
        <authorList>
            <person name="Dulla G.F.J."/>
            <person name="Delorm J.G."/>
        </authorList>
    </citation>
    <scope>NUCLEOTIDE SEQUENCE [LARGE SCALE GENOMIC DNA]</scope>
    <source>
        <strain evidence="1 2">JGD 233</strain>
    </source>
</reference>
<proteinExistence type="predicted"/>
<name>A0ABV3MW63_9GAMM</name>
<sequence length="48" mass="5179">MSEEQVLLKAIYQASLPVGDTMLDCAVLEDGTRVSSATSIFNAFGRSR</sequence>
<dbReference type="Proteomes" id="UP001554567">
    <property type="component" value="Unassembled WGS sequence"/>
</dbReference>
<gene>
    <name evidence="1" type="ORF">ABW286_00950</name>
</gene>
<keyword evidence="2" id="KW-1185">Reference proteome</keyword>
<dbReference type="RefSeq" id="WP_367166447.1">
    <property type="nucleotide sequence ID" value="NZ_JBFKZN010000001.1"/>
</dbReference>
<accession>A0ABV3MW63</accession>
<protein>
    <submittedName>
        <fullName evidence="1">Uncharacterized protein</fullName>
    </submittedName>
</protein>
<dbReference type="EMBL" id="JBFKZN010000001">
    <property type="protein sequence ID" value="MEW5287779.1"/>
    <property type="molecule type" value="Genomic_DNA"/>
</dbReference>
<organism evidence="1 2">
    <name type="scientific">Erwinia papayae</name>
    <dbReference type="NCBI Taxonomy" id="206499"/>
    <lineage>
        <taxon>Bacteria</taxon>
        <taxon>Pseudomonadati</taxon>
        <taxon>Pseudomonadota</taxon>
        <taxon>Gammaproteobacteria</taxon>
        <taxon>Enterobacterales</taxon>
        <taxon>Erwiniaceae</taxon>
        <taxon>Erwinia</taxon>
    </lineage>
</organism>
<evidence type="ECO:0000313" key="1">
    <source>
        <dbReference type="EMBL" id="MEW5287779.1"/>
    </source>
</evidence>
<evidence type="ECO:0000313" key="2">
    <source>
        <dbReference type="Proteomes" id="UP001554567"/>
    </source>
</evidence>